<feature type="chain" id="PRO_5046549071" evidence="2">
    <location>
        <begin position="23"/>
        <end position="72"/>
    </location>
</feature>
<evidence type="ECO:0000256" key="2">
    <source>
        <dbReference type="SAM" id="SignalP"/>
    </source>
</evidence>
<protein>
    <submittedName>
        <fullName evidence="3">Uncharacterized protein</fullName>
    </submittedName>
</protein>
<gene>
    <name evidence="3" type="ORF">QWI16_08080</name>
</gene>
<sequence length="72" mass="7968">MKTVLRILLSIVVLAASALATAHPHHDGHVSDHLHFSVGSFALVAFVLLAYWLVSRHLRGRSNGSRRKSDDR</sequence>
<reference evidence="3" key="1">
    <citation type="submission" date="2023-07" db="EMBL/GenBank/DDBJ databases">
        <title>Gilvimarinus algae sp. nov., isolated from the surface of Kelp.</title>
        <authorList>
            <person name="Sun Y.Y."/>
            <person name="Gong Y."/>
            <person name="Du Z.J."/>
        </authorList>
    </citation>
    <scope>NUCLEOTIDE SEQUENCE</scope>
    <source>
        <strain evidence="3">SDUM040014</strain>
    </source>
</reference>
<feature type="signal peptide" evidence="2">
    <location>
        <begin position="1"/>
        <end position="22"/>
    </location>
</feature>
<keyword evidence="1" id="KW-1133">Transmembrane helix</keyword>
<keyword evidence="1" id="KW-0472">Membrane</keyword>
<proteinExistence type="predicted"/>
<name>A0ABT8TDZ0_9GAMM</name>
<evidence type="ECO:0000313" key="3">
    <source>
        <dbReference type="EMBL" id="MDO3382131.1"/>
    </source>
</evidence>
<comment type="caution">
    <text evidence="3">The sequence shown here is derived from an EMBL/GenBank/DDBJ whole genome shotgun (WGS) entry which is preliminary data.</text>
</comment>
<keyword evidence="2" id="KW-0732">Signal</keyword>
<keyword evidence="1" id="KW-0812">Transmembrane</keyword>
<accession>A0ABT8TDZ0</accession>
<evidence type="ECO:0000313" key="4">
    <source>
        <dbReference type="Proteomes" id="UP001168380"/>
    </source>
</evidence>
<dbReference type="EMBL" id="JAULRT010000052">
    <property type="protein sequence ID" value="MDO3382131.1"/>
    <property type="molecule type" value="Genomic_DNA"/>
</dbReference>
<dbReference type="RefSeq" id="WP_302712291.1">
    <property type="nucleotide sequence ID" value="NZ_JAULRT010000052.1"/>
</dbReference>
<keyword evidence="4" id="KW-1185">Reference proteome</keyword>
<feature type="transmembrane region" description="Helical" evidence="1">
    <location>
        <begin position="34"/>
        <end position="54"/>
    </location>
</feature>
<dbReference type="Proteomes" id="UP001168380">
    <property type="component" value="Unassembled WGS sequence"/>
</dbReference>
<organism evidence="3 4">
    <name type="scientific">Gilvimarinus algae</name>
    <dbReference type="NCBI Taxonomy" id="3058037"/>
    <lineage>
        <taxon>Bacteria</taxon>
        <taxon>Pseudomonadati</taxon>
        <taxon>Pseudomonadota</taxon>
        <taxon>Gammaproteobacteria</taxon>
        <taxon>Cellvibrionales</taxon>
        <taxon>Cellvibrionaceae</taxon>
        <taxon>Gilvimarinus</taxon>
    </lineage>
</organism>
<evidence type="ECO:0000256" key="1">
    <source>
        <dbReference type="SAM" id="Phobius"/>
    </source>
</evidence>